<keyword evidence="3" id="KW-0812">Transmembrane</keyword>
<keyword evidence="3" id="KW-0472">Membrane</keyword>
<dbReference type="NCBIfam" id="TIGR01826">
    <property type="entry name" value="CofD_related"/>
    <property type="match status" value="1"/>
</dbReference>
<dbReference type="AlphaFoldDB" id="A0A0A2C445"/>
<comment type="subcellular location">
    <subcellularLocation>
        <location evidence="2">Cytoplasm</location>
    </subcellularLocation>
</comment>
<name>A0A0A2C445_PROMR</name>
<sequence length="465" mass="51030">MNKRRKRKLRRATLRKSLLASLSFHLYSRFKRAIRWLLPGLVVKRWMMTSGLGLLIALIGASIWADLRPIYWVVEILFWFLGFITTFLPRTISGPIVFFIGISLLIWGQGRSFESIRQALGSKKDTFLVDALRAKQKLNRGPNIVAIGGGTGLSSLLKGLKRYSSRITAIVTVADDGGSSGVLRRELGVQPPGDIRNCLAALATEEPLIKGLFQYRFPSGSGLEGHSFGNLFLSALTAITGSLETAITASSRVLAVQGQVVPATNVDVRLWAELENGDRIDGESAIGKAPLPIIRIGCYPSRPPALPRALEAIRNAEIILIGPGSLYTSILPNLLVPEIVEAIEKSKAPKLYVCNLMTQPGETDGLDVTGHVRAIEAQLASRGISRKIFSSILAQDELKPSPLVDYYKSKGAEPVKCNKIDLLSRGYNVYLASLQGSKVTPTLRHDPRSLALAIMRFYRRYKKGK</sequence>
<dbReference type="EMBL" id="JNAX01000012">
    <property type="protein sequence ID" value="KGG20312.1"/>
    <property type="molecule type" value="Genomic_DNA"/>
</dbReference>
<evidence type="ECO:0000313" key="5">
    <source>
        <dbReference type="Proteomes" id="UP000030392"/>
    </source>
</evidence>
<feature type="transmembrane region" description="Helical" evidence="3">
    <location>
        <begin position="77"/>
        <end position="107"/>
    </location>
</feature>
<evidence type="ECO:0000256" key="1">
    <source>
        <dbReference type="ARBA" id="ARBA00022490"/>
    </source>
</evidence>
<keyword evidence="1 2" id="KW-0963">Cytoplasm</keyword>
<dbReference type="RefSeq" id="WP_036906248.1">
    <property type="nucleotide sequence ID" value="NZ_CP138967.1"/>
</dbReference>
<dbReference type="PANTHER" id="PTHR30135:SF3">
    <property type="entry name" value="GLUCONEOGENESIS FACTOR-RELATED"/>
    <property type="match status" value="1"/>
</dbReference>
<dbReference type="PANTHER" id="PTHR30135">
    <property type="entry name" value="UNCHARACTERIZED PROTEIN YVCK-RELATED"/>
    <property type="match status" value="1"/>
</dbReference>
<comment type="similarity">
    <text evidence="2">Belongs to the gluconeogenesis factor family.</text>
</comment>
<evidence type="ECO:0000313" key="4">
    <source>
        <dbReference type="EMBL" id="KGG20312.1"/>
    </source>
</evidence>
<evidence type="ECO:0000256" key="3">
    <source>
        <dbReference type="SAM" id="Phobius"/>
    </source>
</evidence>
<dbReference type="GO" id="GO:0005737">
    <property type="term" value="C:cytoplasm"/>
    <property type="evidence" value="ECO:0007669"/>
    <property type="project" value="UniProtKB-SubCell"/>
</dbReference>
<dbReference type="InterPro" id="IPR002882">
    <property type="entry name" value="CofD"/>
</dbReference>
<feature type="transmembrane region" description="Helical" evidence="3">
    <location>
        <begin position="46"/>
        <end position="65"/>
    </location>
</feature>
<protein>
    <recommendedName>
        <fullName evidence="2">Putative gluconeogenesis factor</fullName>
    </recommendedName>
</protein>
<dbReference type="Pfam" id="PF01933">
    <property type="entry name" value="CofD"/>
    <property type="match status" value="1"/>
</dbReference>
<dbReference type="InterPro" id="IPR010119">
    <property type="entry name" value="Gluconeogen_factor"/>
</dbReference>
<dbReference type="Gene3D" id="3.40.50.10680">
    <property type="entry name" value="CofD-like domains"/>
    <property type="match status" value="1"/>
</dbReference>
<reference evidence="5" key="1">
    <citation type="journal article" date="2014" name="Sci. Data">
        <title>Genomes of diverse isolates of the marine cyanobacterium Prochlorococcus.</title>
        <authorList>
            <person name="Biller S."/>
            <person name="Berube P."/>
            <person name="Thompson J."/>
            <person name="Kelly L."/>
            <person name="Roggensack S."/>
            <person name="Awad L."/>
            <person name="Roache-Johnson K."/>
            <person name="Ding H."/>
            <person name="Giovannoni S.J."/>
            <person name="Moore L.R."/>
            <person name="Chisholm S.W."/>
        </authorList>
    </citation>
    <scope>NUCLEOTIDE SEQUENCE [LARGE SCALE GENOMIC DNA]</scope>
    <source>
        <strain evidence="5">PAC1</strain>
    </source>
</reference>
<evidence type="ECO:0000256" key="2">
    <source>
        <dbReference type="HAMAP-Rule" id="MF_00973"/>
    </source>
</evidence>
<dbReference type="InterPro" id="IPR038136">
    <property type="entry name" value="CofD-like_dom_sf"/>
</dbReference>
<dbReference type="Proteomes" id="UP000030392">
    <property type="component" value="Unassembled WGS sequence"/>
</dbReference>
<dbReference type="GO" id="GO:0008360">
    <property type="term" value="P:regulation of cell shape"/>
    <property type="evidence" value="ECO:0007669"/>
    <property type="project" value="UniProtKB-UniRule"/>
</dbReference>
<dbReference type="GO" id="GO:0043743">
    <property type="term" value="F:LPPG:FO 2-phospho-L-lactate transferase activity"/>
    <property type="evidence" value="ECO:0007669"/>
    <property type="project" value="InterPro"/>
</dbReference>
<organism evidence="4 5">
    <name type="scientific">Prochlorococcus marinus str. PAC1</name>
    <dbReference type="NCBI Taxonomy" id="59924"/>
    <lineage>
        <taxon>Bacteria</taxon>
        <taxon>Bacillati</taxon>
        <taxon>Cyanobacteriota</taxon>
        <taxon>Cyanophyceae</taxon>
        <taxon>Synechococcales</taxon>
        <taxon>Prochlorococcaceae</taxon>
        <taxon>Prochlorococcus</taxon>
    </lineage>
</organism>
<comment type="function">
    <text evidence="2">Required for morphogenesis under gluconeogenic growth conditions.</text>
</comment>
<gene>
    <name evidence="4" type="ORF">EV03_1274</name>
</gene>
<dbReference type="HAMAP" id="MF_00973">
    <property type="entry name" value="Gluconeogen_factor"/>
    <property type="match status" value="1"/>
</dbReference>
<comment type="caution">
    <text evidence="4">The sequence shown here is derived from an EMBL/GenBank/DDBJ whole genome shotgun (WGS) entry which is preliminary data.</text>
</comment>
<accession>A0A0A2C445</accession>
<proteinExistence type="inferred from homology"/>
<dbReference type="SUPFAM" id="SSF142338">
    <property type="entry name" value="CofD-like"/>
    <property type="match status" value="1"/>
</dbReference>
<keyword evidence="3" id="KW-1133">Transmembrane helix</keyword>
<dbReference type="CDD" id="cd07187">
    <property type="entry name" value="YvcK_like"/>
    <property type="match status" value="1"/>
</dbReference>